<evidence type="ECO:0000313" key="1">
    <source>
        <dbReference type="EMBL" id="UWN56543.1"/>
    </source>
</evidence>
<sequence length="449" mass="51862">MALALTLTVAAAFVLKIKRVHAHKLSHQDTTAHCYRIFAQPFCDKAVHFYNKLKYFPRNMLETLYLVLKDDLVYYPPVLSILHVCAEAGRPVVFIGNYADDEGRRRLEATGVTFCPVVRLSDRAPLWRKLAEKLRFRRQVYKYLRMSGAGSQSRVWLFHSETLCLLHHLTDRHCVIFHPLEFTRPVADWKYRLLSPSLNLARAVRKAHRVVCCEYNRAQLTRGVFALDRLPAVLPNKLYVPDTDDDTPLPTDVQQTLDDLLPRLAGKRVILYQGVFLSRERRLEEFCEAVRSMPPEYVLVAMGRGSDYYDDLRSRYASERVLFVPFIRPPHHLQVTRLASIGVLSYFPDPSSLAAVINPLYCAPNKIFEYARYGVPMISNDIPGLYYLFMQYGCGEVVPSPMSPAAIRHTIEHIYDHYDRYSACAKAYYNSVDIKRLINEVLEERPVER</sequence>
<dbReference type="Proteomes" id="UP001059295">
    <property type="component" value="Chromosome"/>
</dbReference>
<dbReference type="GeneID" id="82891610"/>
<protein>
    <recommendedName>
        <fullName evidence="3">Glycosyltransferase, group 1 family protein</fullName>
    </recommendedName>
</protein>
<reference evidence="1" key="1">
    <citation type="journal article" date="2022" name="Cell">
        <title>Design, construction, and in vivo augmentation of a complex gut microbiome.</title>
        <authorList>
            <person name="Cheng A.G."/>
            <person name="Ho P.Y."/>
            <person name="Aranda-Diaz A."/>
            <person name="Jain S."/>
            <person name="Yu F.B."/>
            <person name="Meng X."/>
            <person name="Wang M."/>
            <person name="Iakiviak M."/>
            <person name="Nagashima K."/>
            <person name="Zhao A."/>
            <person name="Murugkar P."/>
            <person name="Patil A."/>
            <person name="Atabakhsh K."/>
            <person name="Weakley A."/>
            <person name="Yan J."/>
            <person name="Brumbaugh A.R."/>
            <person name="Higginbottom S."/>
            <person name="Dimas A."/>
            <person name="Shiver A.L."/>
            <person name="Deutschbauer A."/>
            <person name="Neff N."/>
            <person name="Sonnenburg J.L."/>
            <person name="Huang K.C."/>
            <person name="Fischbach M.A."/>
        </authorList>
    </citation>
    <scope>NUCLEOTIDE SEQUENCE</scope>
    <source>
        <strain evidence="1">AP11</strain>
    </source>
</reference>
<accession>A0ABY5UXA8</accession>
<name>A0ABY5UXA8_9BACT</name>
<dbReference type="Gene3D" id="3.40.50.2000">
    <property type="entry name" value="Glycogen Phosphorylase B"/>
    <property type="match status" value="1"/>
</dbReference>
<keyword evidence="2" id="KW-1185">Reference proteome</keyword>
<organism evidence="1 2">
    <name type="scientific">Alistipes ihumii AP11</name>
    <dbReference type="NCBI Taxonomy" id="1211813"/>
    <lineage>
        <taxon>Bacteria</taxon>
        <taxon>Pseudomonadati</taxon>
        <taxon>Bacteroidota</taxon>
        <taxon>Bacteroidia</taxon>
        <taxon>Bacteroidales</taxon>
        <taxon>Rikenellaceae</taxon>
        <taxon>Alistipes</taxon>
    </lineage>
</organism>
<evidence type="ECO:0000313" key="2">
    <source>
        <dbReference type="Proteomes" id="UP001059295"/>
    </source>
</evidence>
<dbReference type="EMBL" id="CP102294">
    <property type="protein sequence ID" value="UWN56543.1"/>
    <property type="molecule type" value="Genomic_DNA"/>
</dbReference>
<dbReference type="SUPFAM" id="SSF53756">
    <property type="entry name" value="UDP-Glycosyltransferase/glycogen phosphorylase"/>
    <property type="match status" value="1"/>
</dbReference>
<gene>
    <name evidence="1" type="ORF">NQ491_07710</name>
</gene>
<evidence type="ECO:0008006" key="3">
    <source>
        <dbReference type="Google" id="ProtNLM"/>
    </source>
</evidence>
<proteinExistence type="predicted"/>
<dbReference type="RefSeq" id="WP_157365682.1">
    <property type="nucleotide sequence ID" value="NZ_CAPH01000018.1"/>
</dbReference>